<evidence type="ECO:0000313" key="4">
    <source>
        <dbReference type="WBParaSite" id="ACOC_0000791901-mRNA-1"/>
    </source>
</evidence>
<keyword evidence="1" id="KW-0732">Signal</keyword>
<evidence type="ECO:0000256" key="1">
    <source>
        <dbReference type="SAM" id="SignalP"/>
    </source>
</evidence>
<protein>
    <submittedName>
        <fullName evidence="4">Secreted protein</fullName>
    </submittedName>
</protein>
<dbReference type="EMBL" id="UYYA01004092">
    <property type="protein sequence ID" value="VDM59505.1"/>
    <property type="molecule type" value="Genomic_DNA"/>
</dbReference>
<dbReference type="WBParaSite" id="ACOC_0000791901-mRNA-1">
    <property type="protein sequence ID" value="ACOC_0000791901-mRNA-1"/>
    <property type="gene ID" value="ACOC_0000791901"/>
</dbReference>
<dbReference type="AlphaFoldDB" id="A0A0R3PR47"/>
<proteinExistence type="predicted"/>
<keyword evidence="3" id="KW-1185">Reference proteome</keyword>
<name>A0A0R3PR47_ANGCS</name>
<dbReference type="Proteomes" id="UP000267027">
    <property type="component" value="Unassembled WGS sequence"/>
</dbReference>
<reference evidence="2 3" key="2">
    <citation type="submission" date="2018-11" db="EMBL/GenBank/DDBJ databases">
        <authorList>
            <consortium name="Pathogen Informatics"/>
        </authorList>
    </citation>
    <scope>NUCLEOTIDE SEQUENCE [LARGE SCALE GENOMIC DNA]</scope>
    <source>
        <strain evidence="2 3">Costa Rica</strain>
    </source>
</reference>
<evidence type="ECO:0000313" key="2">
    <source>
        <dbReference type="EMBL" id="VDM59505.1"/>
    </source>
</evidence>
<gene>
    <name evidence="2" type="ORF">ACOC_LOCUS7920</name>
</gene>
<feature type="chain" id="PRO_5043130291" evidence="1">
    <location>
        <begin position="33"/>
        <end position="113"/>
    </location>
</feature>
<organism evidence="4">
    <name type="scientific">Angiostrongylus costaricensis</name>
    <name type="common">Nematode worm</name>
    <dbReference type="NCBI Taxonomy" id="334426"/>
    <lineage>
        <taxon>Eukaryota</taxon>
        <taxon>Metazoa</taxon>
        <taxon>Ecdysozoa</taxon>
        <taxon>Nematoda</taxon>
        <taxon>Chromadorea</taxon>
        <taxon>Rhabditida</taxon>
        <taxon>Rhabditina</taxon>
        <taxon>Rhabditomorpha</taxon>
        <taxon>Strongyloidea</taxon>
        <taxon>Metastrongylidae</taxon>
        <taxon>Angiostrongylus</taxon>
    </lineage>
</organism>
<evidence type="ECO:0000313" key="3">
    <source>
        <dbReference type="Proteomes" id="UP000267027"/>
    </source>
</evidence>
<feature type="signal peptide" evidence="1">
    <location>
        <begin position="1"/>
        <end position="32"/>
    </location>
</feature>
<sequence>MEIKASEWMFRLLHMKIIVVAIFGQALENVWCCRSVCVRKRGKEQNQANQTAPALTGSTDKHERPSCNCCFYPLKNTWGMVIDCAIKNPLYIINSLEEWSQLQTKAEQCVNKM</sequence>
<reference evidence="4" key="1">
    <citation type="submission" date="2017-02" db="UniProtKB">
        <authorList>
            <consortium name="WormBaseParasite"/>
        </authorList>
    </citation>
    <scope>IDENTIFICATION</scope>
</reference>
<accession>A0A0R3PR47</accession>